<accession>A0A1W1XJ09</accession>
<dbReference type="Gene3D" id="2.30.22.10">
    <property type="entry name" value="Head domain of nucleotide exchange factor GrpE"/>
    <property type="match status" value="1"/>
</dbReference>
<dbReference type="GO" id="GO:0042803">
    <property type="term" value="F:protein homodimerization activity"/>
    <property type="evidence" value="ECO:0007669"/>
    <property type="project" value="InterPro"/>
</dbReference>
<dbReference type="InterPro" id="IPR009012">
    <property type="entry name" value="GrpE_head"/>
</dbReference>
<evidence type="ECO:0000313" key="2">
    <source>
        <dbReference type="EMBL" id="SMC23812.1"/>
    </source>
</evidence>
<evidence type="ECO:0000313" key="3">
    <source>
        <dbReference type="Proteomes" id="UP000192468"/>
    </source>
</evidence>
<keyword evidence="3" id="KW-1185">Reference proteome</keyword>
<dbReference type="SUPFAM" id="SSF51064">
    <property type="entry name" value="Head domain of nucleotide exchange factor GrpE"/>
    <property type="match status" value="1"/>
</dbReference>
<dbReference type="Pfam" id="PF01025">
    <property type="entry name" value="GrpE"/>
    <property type="match status" value="1"/>
</dbReference>
<evidence type="ECO:0000256" key="1">
    <source>
        <dbReference type="ARBA" id="ARBA00023186"/>
    </source>
</evidence>
<dbReference type="AlphaFoldDB" id="A0A1W1XJ09"/>
<dbReference type="STRING" id="1121291.SAMN02745134_01994"/>
<keyword evidence="1" id="KW-0143">Chaperone</keyword>
<dbReference type="RefSeq" id="WP_084115650.1">
    <property type="nucleotide sequence ID" value="NZ_FWXH01000006.1"/>
</dbReference>
<reference evidence="2 3" key="1">
    <citation type="submission" date="2017-04" db="EMBL/GenBank/DDBJ databases">
        <authorList>
            <person name="Afonso C.L."/>
            <person name="Miller P.J."/>
            <person name="Scott M.A."/>
            <person name="Spackman E."/>
            <person name="Goraichik I."/>
            <person name="Dimitrov K.M."/>
            <person name="Suarez D.L."/>
            <person name="Swayne D.E."/>
        </authorList>
    </citation>
    <scope>NUCLEOTIDE SEQUENCE [LARGE SCALE GENOMIC DNA]</scope>
    <source>
        <strain evidence="2 3">DSM 12555</strain>
    </source>
</reference>
<dbReference type="GO" id="GO:0006457">
    <property type="term" value="P:protein folding"/>
    <property type="evidence" value="ECO:0007669"/>
    <property type="project" value="InterPro"/>
</dbReference>
<sequence>MKQENNIESKIDNIEKMNKKLLLSLEFLRDNINEKKSLEAEETNLKIIKTLIYILDEIDNINKFAIDTGNQELVNNINGVQKNIKKNLIGINVEEIPTANEIFDNKIHKCVQVIESSNEDKFKIVNVIKKGYKYNGNVIRPAEVIATK</sequence>
<proteinExistence type="predicted"/>
<protein>
    <submittedName>
        <fullName evidence="2">Molecular chaperone GrpE</fullName>
    </submittedName>
</protein>
<dbReference type="EMBL" id="FWXH01000006">
    <property type="protein sequence ID" value="SMC23812.1"/>
    <property type="molecule type" value="Genomic_DNA"/>
</dbReference>
<gene>
    <name evidence="2" type="ORF">SAMN02745134_01994</name>
</gene>
<name>A0A1W1XJ09_9CLOT</name>
<dbReference type="GO" id="GO:0051087">
    <property type="term" value="F:protein-folding chaperone binding"/>
    <property type="evidence" value="ECO:0007669"/>
    <property type="project" value="InterPro"/>
</dbReference>
<dbReference type="OrthoDB" id="9812586at2"/>
<dbReference type="Proteomes" id="UP000192468">
    <property type="component" value="Unassembled WGS sequence"/>
</dbReference>
<dbReference type="PRINTS" id="PR00773">
    <property type="entry name" value="GRPEPROTEIN"/>
</dbReference>
<dbReference type="InterPro" id="IPR000740">
    <property type="entry name" value="GrpE"/>
</dbReference>
<organism evidence="2 3">
    <name type="scientific">Clostridium acidisoli DSM 12555</name>
    <dbReference type="NCBI Taxonomy" id="1121291"/>
    <lineage>
        <taxon>Bacteria</taxon>
        <taxon>Bacillati</taxon>
        <taxon>Bacillota</taxon>
        <taxon>Clostridia</taxon>
        <taxon>Eubacteriales</taxon>
        <taxon>Clostridiaceae</taxon>
        <taxon>Clostridium</taxon>
    </lineage>
</organism>
<dbReference type="GO" id="GO:0000774">
    <property type="term" value="F:adenyl-nucleotide exchange factor activity"/>
    <property type="evidence" value="ECO:0007669"/>
    <property type="project" value="InterPro"/>
</dbReference>